<evidence type="ECO:0000256" key="5">
    <source>
        <dbReference type="SAM" id="SignalP"/>
    </source>
</evidence>
<feature type="region of interest" description="Disordered" evidence="4">
    <location>
        <begin position="331"/>
        <end position="353"/>
    </location>
</feature>
<gene>
    <name evidence="6" type="ORF">H4F90_12735</name>
</gene>
<proteinExistence type="predicted"/>
<feature type="signal peptide" evidence="5">
    <location>
        <begin position="1"/>
        <end position="17"/>
    </location>
</feature>
<evidence type="ECO:0000313" key="7">
    <source>
        <dbReference type="Proteomes" id="UP000586093"/>
    </source>
</evidence>
<dbReference type="InterPro" id="IPR042122">
    <property type="entry name" value="Ser_AcTrfase_N_sf"/>
</dbReference>
<reference evidence="6 7" key="1">
    <citation type="submission" date="2020-08" db="EMBL/GenBank/DDBJ databases">
        <title>Aquariorum lacteus gen. nov., sp. nov., a new member of the family Comamonadaceae, isolated from freshwater aquarium.</title>
        <authorList>
            <person name="Chun S.-J."/>
        </authorList>
    </citation>
    <scope>NUCLEOTIDE SEQUENCE [LARGE SCALE GENOMIC DNA]</scope>
    <source>
        <strain evidence="6 7">SJAQ100</strain>
    </source>
</reference>
<dbReference type="GO" id="GO:0008652">
    <property type="term" value="P:amino acid biosynthetic process"/>
    <property type="evidence" value="ECO:0007669"/>
    <property type="project" value="UniProtKB-KW"/>
</dbReference>
<sequence length="353" mass="37648">MCWRASRASWMPSSTAAAPMAGASTACPGCRTEPMTSLPSQHPVHAAEALDLPSIVAGLRRARERWRQSQNRPTEAAARELPSREALDAIVGRLRGALFPLRLGPPDLRQEGEDFYVGHSLDLALHGLLAQVRLELRHQARSGPADAAAIEARALALVRDFGAGLPAMRELLDSDVLAAFQGDPAARSVDEVLLCYPGLEAIIHHRIAHQLYRLGVPLLARLVAEIAHGRTGIDLHPGARIGAGFFIDHGTGVVIGETAEIGRDVRIYQAVTLGAKRFETDADGQILKGGARHPIVEDGVVIYAGATLLGRIRIGQGSTIGGNVWLTRSVPPGSRISQANTREDGRDGHAASL</sequence>
<feature type="chain" id="PRO_5032584250" evidence="5">
    <location>
        <begin position="18"/>
        <end position="353"/>
    </location>
</feature>
<dbReference type="EMBL" id="JACIVI010000005">
    <property type="protein sequence ID" value="MBB1162844.1"/>
    <property type="molecule type" value="Genomic_DNA"/>
</dbReference>
<dbReference type="AlphaFoldDB" id="A0A839HW03"/>
<dbReference type="PANTHER" id="PTHR42811">
    <property type="entry name" value="SERINE ACETYLTRANSFERASE"/>
    <property type="match status" value="1"/>
</dbReference>
<dbReference type="Gene3D" id="1.10.3130.10">
    <property type="entry name" value="serine acetyltransferase, domain 1"/>
    <property type="match status" value="1"/>
</dbReference>
<evidence type="ECO:0000256" key="2">
    <source>
        <dbReference type="ARBA" id="ARBA00022679"/>
    </source>
</evidence>
<dbReference type="InterPro" id="IPR045304">
    <property type="entry name" value="LbH_SAT"/>
</dbReference>
<dbReference type="PROSITE" id="PS51257">
    <property type="entry name" value="PROKAR_LIPOPROTEIN"/>
    <property type="match status" value="1"/>
</dbReference>
<evidence type="ECO:0000256" key="3">
    <source>
        <dbReference type="ARBA" id="ARBA00023315"/>
    </source>
</evidence>
<keyword evidence="5" id="KW-0732">Signal</keyword>
<name>A0A839HW03_9BURK</name>
<evidence type="ECO:0000256" key="4">
    <source>
        <dbReference type="SAM" id="MobiDB-lite"/>
    </source>
</evidence>
<evidence type="ECO:0000256" key="1">
    <source>
        <dbReference type="ARBA" id="ARBA00022605"/>
    </source>
</evidence>
<keyword evidence="3" id="KW-0012">Acyltransferase</keyword>
<dbReference type="InterPro" id="IPR011004">
    <property type="entry name" value="Trimer_LpxA-like_sf"/>
</dbReference>
<dbReference type="Gene3D" id="2.160.10.10">
    <property type="entry name" value="Hexapeptide repeat proteins"/>
    <property type="match status" value="1"/>
</dbReference>
<accession>A0A839HW03</accession>
<dbReference type="InterPro" id="IPR053376">
    <property type="entry name" value="Serine_acetyltransferase"/>
</dbReference>
<organism evidence="6 7">
    <name type="scientific">Aquariibacter albus</name>
    <dbReference type="NCBI Taxonomy" id="2759899"/>
    <lineage>
        <taxon>Bacteria</taxon>
        <taxon>Pseudomonadati</taxon>
        <taxon>Pseudomonadota</taxon>
        <taxon>Betaproteobacteria</taxon>
        <taxon>Burkholderiales</taxon>
        <taxon>Sphaerotilaceae</taxon>
        <taxon>Aquariibacter</taxon>
    </lineage>
</organism>
<dbReference type="NCBIfam" id="NF041874">
    <property type="entry name" value="EPS_EpsC"/>
    <property type="match status" value="1"/>
</dbReference>
<comment type="caution">
    <text evidence="6">The sequence shown here is derived from an EMBL/GenBank/DDBJ whole genome shotgun (WGS) entry which is preliminary data.</text>
</comment>
<dbReference type="CDD" id="cd03354">
    <property type="entry name" value="LbH_SAT"/>
    <property type="match status" value="1"/>
</dbReference>
<feature type="compositionally biased region" description="Basic and acidic residues" evidence="4">
    <location>
        <begin position="341"/>
        <end position="353"/>
    </location>
</feature>
<protein>
    <submittedName>
        <fullName evidence="6">Serine acetyltransferase</fullName>
    </submittedName>
</protein>
<dbReference type="SUPFAM" id="SSF51161">
    <property type="entry name" value="Trimeric LpxA-like enzymes"/>
    <property type="match status" value="1"/>
</dbReference>
<dbReference type="Proteomes" id="UP000586093">
    <property type="component" value="Unassembled WGS sequence"/>
</dbReference>
<keyword evidence="2 6" id="KW-0808">Transferase</keyword>
<keyword evidence="7" id="KW-1185">Reference proteome</keyword>
<keyword evidence="1" id="KW-0028">Amino-acid biosynthesis</keyword>
<dbReference type="GO" id="GO:0016746">
    <property type="term" value="F:acyltransferase activity"/>
    <property type="evidence" value="ECO:0007669"/>
    <property type="project" value="UniProtKB-KW"/>
</dbReference>
<evidence type="ECO:0000313" key="6">
    <source>
        <dbReference type="EMBL" id="MBB1162844.1"/>
    </source>
</evidence>